<evidence type="ECO:0000259" key="2">
    <source>
        <dbReference type="Pfam" id="PF00326"/>
    </source>
</evidence>
<feature type="domain" description="BD-FAE-like" evidence="3">
    <location>
        <begin position="34"/>
        <end position="136"/>
    </location>
</feature>
<sequence length="351" mass="38644">MQKTTTAYKMLNGSLPIVFDAYIGQGAFDAFVEGSKLPAVVYFHGGGLVCGNRESFFPTWLLERVLGLGFVFLSADHQLMPAATGHDIVQDMKDLFSFIKEKEISGLGKCIRVDADKIVVAGSSAGGLLAFLAGIHCTPRPKAVISCFGMGGDMLIPAYFTPKTKPFFMSRPLQDPGSFLDFTYPFQQERPGPISDSPIGFNPPNHERPGAPSTRRQMVVSMYLQLGTWLDYYTGAHDPSLSQNLLHAAQSEAGLKKLRDYIPAEHRPLFPQLNVDSSFPPTFMIHGNKDTAVLIDESCNLKTSLEKAGVPVKLIEVEGQEHFFDIMPGSAEKYKKEFEQVKAFLVQILNA</sequence>
<evidence type="ECO:0000256" key="1">
    <source>
        <dbReference type="ARBA" id="ARBA00022801"/>
    </source>
</evidence>
<dbReference type="PANTHER" id="PTHR48081">
    <property type="entry name" value="AB HYDROLASE SUPERFAMILY PROTEIN C4A8.06C"/>
    <property type="match status" value="1"/>
</dbReference>
<dbReference type="Pfam" id="PF20434">
    <property type="entry name" value="BD-FAE"/>
    <property type="match status" value="1"/>
</dbReference>
<dbReference type="AlphaFoldDB" id="A0A9P6JS83"/>
<dbReference type="Proteomes" id="UP000807306">
    <property type="component" value="Unassembled WGS sequence"/>
</dbReference>
<dbReference type="GO" id="GO:0008236">
    <property type="term" value="F:serine-type peptidase activity"/>
    <property type="evidence" value="ECO:0007669"/>
    <property type="project" value="InterPro"/>
</dbReference>
<name>A0A9P6JS83_9AGAR</name>
<evidence type="ECO:0000313" key="4">
    <source>
        <dbReference type="EMBL" id="KAF9530285.1"/>
    </source>
</evidence>
<keyword evidence="5" id="KW-1185">Reference proteome</keyword>
<dbReference type="PANTHER" id="PTHR48081:SF3">
    <property type="entry name" value="ALPHA_BETA HYDROLASE FOLD-3 DOMAIN-CONTAINING PROTEIN"/>
    <property type="match status" value="1"/>
</dbReference>
<dbReference type="SUPFAM" id="SSF53474">
    <property type="entry name" value="alpha/beta-Hydrolases"/>
    <property type="match status" value="1"/>
</dbReference>
<feature type="domain" description="Peptidase S9 prolyl oligopeptidase catalytic" evidence="2">
    <location>
        <begin position="270"/>
        <end position="350"/>
    </location>
</feature>
<proteinExistence type="predicted"/>
<protein>
    <submittedName>
        <fullName evidence="4">Alpha/beta-hydrolase</fullName>
    </submittedName>
</protein>
<dbReference type="OrthoDB" id="19653at2759"/>
<dbReference type="InterPro" id="IPR050300">
    <property type="entry name" value="GDXG_lipolytic_enzyme"/>
</dbReference>
<dbReference type="GO" id="GO:0006508">
    <property type="term" value="P:proteolysis"/>
    <property type="evidence" value="ECO:0007669"/>
    <property type="project" value="InterPro"/>
</dbReference>
<dbReference type="InterPro" id="IPR001375">
    <property type="entry name" value="Peptidase_S9_cat"/>
</dbReference>
<dbReference type="Pfam" id="PF00326">
    <property type="entry name" value="Peptidase_S9"/>
    <property type="match status" value="1"/>
</dbReference>
<dbReference type="EMBL" id="MU157841">
    <property type="protein sequence ID" value="KAF9530285.1"/>
    <property type="molecule type" value="Genomic_DNA"/>
</dbReference>
<gene>
    <name evidence="4" type="ORF">CPB83DRAFT_851311</name>
</gene>
<dbReference type="InterPro" id="IPR029058">
    <property type="entry name" value="AB_hydrolase_fold"/>
</dbReference>
<keyword evidence="1" id="KW-0378">Hydrolase</keyword>
<dbReference type="Gene3D" id="3.40.50.1820">
    <property type="entry name" value="alpha/beta hydrolase"/>
    <property type="match status" value="1"/>
</dbReference>
<evidence type="ECO:0000313" key="5">
    <source>
        <dbReference type="Proteomes" id="UP000807306"/>
    </source>
</evidence>
<accession>A0A9P6JS83</accession>
<evidence type="ECO:0000259" key="3">
    <source>
        <dbReference type="Pfam" id="PF20434"/>
    </source>
</evidence>
<dbReference type="InterPro" id="IPR049492">
    <property type="entry name" value="BD-FAE-like_dom"/>
</dbReference>
<reference evidence="4" key="1">
    <citation type="submission" date="2020-11" db="EMBL/GenBank/DDBJ databases">
        <authorList>
            <consortium name="DOE Joint Genome Institute"/>
            <person name="Ahrendt S."/>
            <person name="Riley R."/>
            <person name="Andreopoulos W."/>
            <person name="Labutti K."/>
            <person name="Pangilinan J."/>
            <person name="Ruiz-Duenas F.J."/>
            <person name="Barrasa J.M."/>
            <person name="Sanchez-Garcia M."/>
            <person name="Camarero S."/>
            <person name="Miyauchi S."/>
            <person name="Serrano A."/>
            <person name="Linde D."/>
            <person name="Babiker R."/>
            <person name="Drula E."/>
            <person name="Ayuso-Fernandez I."/>
            <person name="Pacheco R."/>
            <person name="Padilla G."/>
            <person name="Ferreira P."/>
            <person name="Barriuso J."/>
            <person name="Kellner H."/>
            <person name="Castanera R."/>
            <person name="Alfaro M."/>
            <person name="Ramirez L."/>
            <person name="Pisabarro A.G."/>
            <person name="Kuo A."/>
            <person name="Tritt A."/>
            <person name="Lipzen A."/>
            <person name="He G."/>
            <person name="Yan M."/>
            <person name="Ng V."/>
            <person name="Cullen D."/>
            <person name="Martin F."/>
            <person name="Rosso M.-N."/>
            <person name="Henrissat B."/>
            <person name="Hibbett D."/>
            <person name="Martinez A.T."/>
            <person name="Grigoriev I.V."/>
        </authorList>
    </citation>
    <scope>NUCLEOTIDE SEQUENCE</scope>
    <source>
        <strain evidence="4">CBS 506.95</strain>
    </source>
</reference>
<organism evidence="4 5">
    <name type="scientific">Crepidotus variabilis</name>
    <dbReference type="NCBI Taxonomy" id="179855"/>
    <lineage>
        <taxon>Eukaryota</taxon>
        <taxon>Fungi</taxon>
        <taxon>Dikarya</taxon>
        <taxon>Basidiomycota</taxon>
        <taxon>Agaricomycotina</taxon>
        <taxon>Agaricomycetes</taxon>
        <taxon>Agaricomycetidae</taxon>
        <taxon>Agaricales</taxon>
        <taxon>Agaricineae</taxon>
        <taxon>Crepidotaceae</taxon>
        <taxon>Crepidotus</taxon>
    </lineage>
</organism>
<comment type="caution">
    <text evidence="4">The sequence shown here is derived from an EMBL/GenBank/DDBJ whole genome shotgun (WGS) entry which is preliminary data.</text>
</comment>